<keyword evidence="2" id="KW-1185">Reference proteome</keyword>
<accession>A0A0C2NB71</accession>
<sequence length="142" mass="17100">MNWFSKETTDDDAGYIKNRMLISLCICLLSLRENLKTLKKYQENNEIFFSIYEKVTQELEYHDPDIRLSSVKTDKTKLNTEYWRLLYTNKNIVFRMLSSSKACVDRFYKYLRIEVMPKTFRNPKFAYVFCVEQMEIIGIINN</sequence>
<name>A0A0C2NB71_THEKT</name>
<proteinExistence type="predicted"/>
<reference evidence="1 2" key="1">
    <citation type="journal article" date="2014" name="Genome Biol. Evol.">
        <title>The genome of the myxosporean Thelohanellus kitauei shows adaptations to nutrient acquisition within its fish host.</title>
        <authorList>
            <person name="Yang Y."/>
            <person name="Xiong J."/>
            <person name="Zhou Z."/>
            <person name="Huo F."/>
            <person name="Miao W."/>
            <person name="Ran C."/>
            <person name="Liu Y."/>
            <person name="Zhang J."/>
            <person name="Feng J."/>
            <person name="Wang M."/>
            <person name="Wang M."/>
            <person name="Wang L."/>
            <person name="Yao B."/>
        </authorList>
    </citation>
    <scope>NUCLEOTIDE SEQUENCE [LARGE SCALE GENOMIC DNA]</scope>
    <source>
        <strain evidence="1">Wuqing</strain>
    </source>
</reference>
<evidence type="ECO:0000313" key="1">
    <source>
        <dbReference type="EMBL" id="KII71157.1"/>
    </source>
</evidence>
<organism evidence="1 2">
    <name type="scientific">Thelohanellus kitauei</name>
    <name type="common">Myxosporean</name>
    <dbReference type="NCBI Taxonomy" id="669202"/>
    <lineage>
        <taxon>Eukaryota</taxon>
        <taxon>Metazoa</taxon>
        <taxon>Cnidaria</taxon>
        <taxon>Myxozoa</taxon>
        <taxon>Myxosporea</taxon>
        <taxon>Bivalvulida</taxon>
        <taxon>Platysporina</taxon>
        <taxon>Myxobolidae</taxon>
        <taxon>Thelohanellus</taxon>
    </lineage>
</organism>
<gene>
    <name evidence="1" type="ORF">RF11_09177</name>
</gene>
<dbReference type="EMBL" id="JWZT01001836">
    <property type="protein sequence ID" value="KII71157.1"/>
    <property type="molecule type" value="Genomic_DNA"/>
</dbReference>
<comment type="caution">
    <text evidence="1">The sequence shown here is derived from an EMBL/GenBank/DDBJ whole genome shotgun (WGS) entry which is preliminary data.</text>
</comment>
<evidence type="ECO:0000313" key="2">
    <source>
        <dbReference type="Proteomes" id="UP000031668"/>
    </source>
</evidence>
<dbReference type="AlphaFoldDB" id="A0A0C2NB71"/>
<dbReference type="Proteomes" id="UP000031668">
    <property type="component" value="Unassembled WGS sequence"/>
</dbReference>
<dbReference type="Gene3D" id="3.30.70.1910">
    <property type="match status" value="1"/>
</dbReference>
<protein>
    <submittedName>
        <fullName evidence="1">Uncharacterized protein</fullName>
    </submittedName>
</protein>